<dbReference type="InterPro" id="IPR001611">
    <property type="entry name" value="Leu-rich_rpt"/>
</dbReference>
<evidence type="ECO:0000256" key="1">
    <source>
        <dbReference type="ARBA" id="ARBA00008894"/>
    </source>
</evidence>
<dbReference type="InterPro" id="IPR057135">
    <property type="entry name" value="At4g27190-like_LRR"/>
</dbReference>
<dbReference type="SMART" id="SM00382">
    <property type="entry name" value="AAA"/>
    <property type="match status" value="1"/>
</dbReference>
<dbReference type="GO" id="GO:0005524">
    <property type="term" value="F:ATP binding"/>
    <property type="evidence" value="ECO:0007669"/>
    <property type="project" value="UniProtKB-KW"/>
</dbReference>
<evidence type="ECO:0000256" key="4">
    <source>
        <dbReference type="ARBA" id="ARBA00022741"/>
    </source>
</evidence>
<dbReference type="Gene3D" id="3.80.10.10">
    <property type="entry name" value="Ribonuclease Inhibitor"/>
    <property type="match status" value="3"/>
</dbReference>
<keyword evidence="3" id="KW-0677">Repeat</keyword>
<dbReference type="Pfam" id="PF13855">
    <property type="entry name" value="LRR_8"/>
    <property type="match status" value="1"/>
</dbReference>
<evidence type="ECO:0000256" key="3">
    <source>
        <dbReference type="ARBA" id="ARBA00022737"/>
    </source>
</evidence>
<evidence type="ECO:0000256" key="5">
    <source>
        <dbReference type="ARBA" id="ARBA00022821"/>
    </source>
</evidence>
<evidence type="ECO:0000313" key="9">
    <source>
        <dbReference type="Proteomes" id="UP001054252"/>
    </source>
</evidence>
<dbReference type="GO" id="GO:0043531">
    <property type="term" value="F:ADP binding"/>
    <property type="evidence" value="ECO:0007669"/>
    <property type="project" value="InterPro"/>
</dbReference>
<evidence type="ECO:0000259" key="7">
    <source>
        <dbReference type="SMART" id="SM00382"/>
    </source>
</evidence>
<dbReference type="EMBL" id="BPVZ01000127">
    <property type="protein sequence ID" value="GKV38351.1"/>
    <property type="molecule type" value="Genomic_DNA"/>
</dbReference>
<sequence>MDIANSIIGFVKDFGPTVRKYVKYQIHHNNYVSDFQKMQKQLKDRQDVVVANLKTQLKQPGKITNKEVETWLEEAHQEIVEVMIEDLICKGGCFTYICSSRKLDKKTKALNEGIFKQGEKYTNAGVVLVVDDHSIQYCASVFEDKQKEVKHQREKIEANLKTQLMQPGKIAWKKVEDWQEKASQQIAMKVEDLISQGECSSSTNIEEKIEELKRILEKGKEFTNDGVSLVVDDHSIQYCVSAFEEKQKQLKYRKEKIEANLKTQLRQPRKIASKDVEDWLEKVSHQITMKIEDLISQGEGSSSTNLEERIEELKRILQKGKEFTKAGVSLVVDGHPKKGVTLLVEKCIARDNVQEEILQLLREDKVTRISVCGMGGVGKTTIIKQVHNKLLKEPKFAKVVWVKLSKDFDIVVRQKKQFDILKFQKCIARKLGLDLKNEDQDATELAGLLSDTLQQGSCVLILDDVWEPFSLEDVGIPDLVGNNGCKLVLTTRLQQKVARAMECEVIQVKPLLDDEALALFLYKVGSAVLSYPGFKSDIEPFLKQILKKCNGLPLAIGVVAKTMRGKSDPYSWEIADKELSKSEEIVDHLKFSYDHLEEQYKKCFLYSALYPEDYEIPKEELIEFWIEEGFITDERGSRHLMICEGHVIFEKLIDNCMLELVKKKYKGYWLSIHELIENKNKEDRVIMHDLLREMALNMSPQFMMKAGMALEELPEEHEWREDLLKVSLMNNNIREIPSSMSYPKCPMLTTLLLSNNNITTIPEAFFYHMPGLKILDLSRNYKLGRLPSSISKLENLTTLLLENCVSLKEVPSLSNLRGLKKLNISGTSIEELPQSLNMLTNLKYLRLGGRLSEIPGKMLQNLSKLQYLGVDLSIPLKWEEIGRLRKLESLDGRFSTVDDMSFFIKSESEFPNWYRIFVGSYNENDAYNYNKTFSIALKIIVCCHIDICKEPNWLPPDAQGFYIFDCKGVKSLNHISSLQDATDLRYCTVDECDGLEFVVSSNCLKPLQNLESLYLYNLSNLNAMFGEVGVVAKLAPLPVGTFSSLQKIRVWRCGKIKKLLPLRLLQYLHNLRTIKVRDCNQLEEIIWSEYEGGEGALEKLTLPKLERLALVGLPALKSIYSSFSTVLICDSIKAIEIKRCREIESVFGTGFNPLPTLEYLLLGSLENLKSVFDEEALGLAAPRNTFFSLKAIDVFRCHEIKKVFSSGWLLGHFQSLEAMQIYSCDQMEELISSSTYEEKEALEKIPLPKLQRLGLKELPELKCICSSSNMLICDSIKSLEIVDCEKLKRIPLYLSSLDIGQPSSLKQIQVDTKGHWESLE</sequence>
<evidence type="ECO:0000313" key="8">
    <source>
        <dbReference type="EMBL" id="GKV38351.1"/>
    </source>
</evidence>
<dbReference type="InterPro" id="IPR002182">
    <property type="entry name" value="NB-ARC"/>
</dbReference>
<dbReference type="Pfam" id="PF00931">
    <property type="entry name" value="NB-ARC"/>
    <property type="match status" value="1"/>
</dbReference>
<protein>
    <recommendedName>
        <fullName evidence="7">AAA+ ATPase domain-containing protein</fullName>
    </recommendedName>
</protein>
<reference evidence="8 9" key="1">
    <citation type="journal article" date="2021" name="Commun. Biol.">
        <title>The genome of Shorea leprosula (Dipterocarpaceae) highlights the ecological relevance of drought in aseasonal tropical rainforests.</title>
        <authorList>
            <person name="Ng K.K.S."/>
            <person name="Kobayashi M.J."/>
            <person name="Fawcett J.A."/>
            <person name="Hatakeyama M."/>
            <person name="Paape T."/>
            <person name="Ng C.H."/>
            <person name="Ang C.C."/>
            <person name="Tnah L.H."/>
            <person name="Lee C.T."/>
            <person name="Nishiyama T."/>
            <person name="Sese J."/>
            <person name="O'Brien M.J."/>
            <person name="Copetti D."/>
            <person name="Mohd Noor M.I."/>
            <person name="Ong R.C."/>
            <person name="Putra M."/>
            <person name="Sireger I.Z."/>
            <person name="Indrioko S."/>
            <person name="Kosugi Y."/>
            <person name="Izuno A."/>
            <person name="Isagi Y."/>
            <person name="Lee S.L."/>
            <person name="Shimizu K.K."/>
        </authorList>
    </citation>
    <scope>NUCLEOTIDE SEQUENCE [LARGE SCALE GENOMIC DNA]</scope>
    <source>
        <strain evidence="8">214</strain>
    </source>
</reference>
<dbReference type="SUPFAM" id="SSF52540">
    <property type="entry name" value="P-loop containing nucleoside triphosphate hydrolases"/>
    <property type="match status" value="1"/>
</dbReference>
<dbReference type="InterPro" id="IPR003593">
    <property type="entry name" value="AAA+_ATPase"/>
</dbReference>
<dbReference type="InterPro" id="IPR027417">
    <property type="entry name" value="P-loop_NTPase"/>
</dbReference>
<dbReference type="InterPro" id="IPR042197">
    <property type="entry name" value="Apaf_helical"/>
</dbReference>
<dbReference type="SUPFAM" id="SSF52058">
    <property type="entry name" value="L domain-like"/>
    <property type="match status" value="1"/>
</dbReference>
<dbReference type="Gene3D" id="1.10.8.430">
    <property type="entry name" value="Helical domain of apoptotic protease-activating factors"/>
    <property type="match status" value="1"/>
</dbReference>
<name>A0AAV5LNM4_9ROSI</name>
<dbReference type="InterPro" id="IPR058922">
    <property type="entry name" value="WHD_DRP"/>
</dbReference>
<keyword evidence="9" id="KW-1185">Reference proteome</keyword>
<proteinExistence type="inferred from homology"/>
<dbReference type="PRINTS" id="PR00364">
    <property type="entry name" value="DISEASERSIST"/>
</dbReference>
<dbReference type="PROSITE" id="PS51450">
    <property type="entry name" value="LRR"/>
    <property type="match status" value="1"/>
</dbReference>
<dbReference type="Pfam" id="PF23247">
    <property type="entry name" value="LRR_RPS2"/>
    <property type="match status" value="2"/>
</dbReference>
<dbReference type="Gene3D" id="3.40.50.300">
    <property type="entry name" value="P-loop containing nucleotide triphosphate hydrolases"/>
    <property type="match status" value="1"/>
</dbReference>
<comment type="caution">
    <text evidence="8">The sequence shown here is derived from an EMBL/GenBank/DDBJ whole genome shotgun (WGS) entry which is preliminary data.</text>
</comment>
<keyword evidence="4" id="KW-0547">Nucleotide-binding</keyword>
<evidence type="ECO:0000256" key="2">
    <source>
        <dbReference type="ARBA" id="ARBA00022614"/>
    </source>
</evidence>
<dbReference type="SMART" id="SM00369">
    <property type="entry name" value="LRR_TYP"/>
    <property type="match status" value="4"/>
</dbReference>
<dbReference type="InterPro" id="IPR050905">
    <property type="entry name" value="Plant_NBS-LRR"/>
</dbReference>
<dbReference type="PANTHER" id="PTHR33463">
    <property type="entry name" value="NB-ARC DOMAIN-CONTAINING PROTEIN-RELATED"/>
    <property type="match status" value="1"/>
</dbReference>
<dbReference type="GO" id="GO:0006952">
    <property type="term" value="P:defense response"/>
    <property type="evidence" value="ECO:0007669"/>
    <property type="project" value="UniProtKB-KW"/>
</dbReference>
<dbReference type="FunFam" id="1.10.10.10:FF:000322">
    <property type="entry name" value="Probable disease resistance protein At1g63360"/>
    <property type="match status" value="1"/>
</dbReference>
<organism evidence="8 9">
    <name type="scientific">Rubroshorea leprosula</name>
    <dbReference type="NCBI Taxonomy" id="152421"/>
    <lineage>
        <taxon>Eukaryota</taxon>
        <taxon>Viridiplantae</taxon>
        <taxon>Streptophyta</taxon>
        <taxon>Embryophyta</taxon>
        <taxon>Tracheophyta</taxon>
        <taxon>Spermatophyta</taxon>
        <taxon>Magnoliopsida</taxon>
        <taxon>eudicotyledons</taxon>
        <taxon>Gunneridae</taxon>
        <taxon>Pentapetalae</taxon>
        <taxon>rosids</taxon>
        <taxon>malvids</taxon>
        <taxon>Malvales</taxon>
        <taxon>Dipterocarpaceae</taxon>
        <taxon>Rubroshorea</taxon>
    </lineage>
</organism>
<keyword evidence="6" id="KW-0067">ATP-binding</keyword>
<keyword evidence="5" id="KW-0611">Plant defense</keyword>
<dbReference type="InterPro" id="IPR032675">
    <property type="entry name" value="LRR_dom_sf"/>
</dbReference>
<evidence type="ECO:0000256" key="6">
    <source>
        <dbReference type="ARBA" id="ARBA00022840"/>
    </source>
</evidence>
<gene>
    <name evidence="8" type="ORF">SLEP1_g46269</name>
</gene>
<dbReference type="Pfam" id="PF23559">
    <property type="entry name" value="WHD_DRP"/>
    <property type="match status" value="1"/>
</dbReference>
<dbReference type="PANTHER" id="PTHR33463:SF187">
    <property type="entry name" value="AND NB-ARC DOMAIN DISEASE RESISTANCE PROTEIN, PUTATIVE-RELATED"/>
    <property type="match status" value="1"/>
</dbReference>
<accession>A0AAV5LNM4</accession>
<dbReference type="InterPro" id="IPR003591">
    <property type="entry name" value="Leu-rich_rpt_typical-subtyp"/>
</dbReference>
<comment type="similarity">
    <text evidence="1">Belongs to the disease resistance NB-LRR family.</text>
</comment>
<keyword evidence="2" id="KW-0433">Leucine-rich repeat</keyword>
<feature type="domain" description="AAA+ ATPase" evidence="7">
    <location>
        <begin position="365"/>
        <end position="512"/>
    </location>
</feature>
<dbReference type="Proteomes" id="UP001054252">
    <property type="component" value="Unassembled WGS sequence"/>
</dbReference>